<accession>A0A3S3CUD5</accession>
<dbReference type="GO" id="GO:0016020">
    <property type="term" value="C:membrane"/>
    <property type="evidence" value="ECO:0007669"/>
    <property type="project" value="TreeGrafter"/>
</dbReference>
<dbReference type="Pfam" id="PF06966">
    <property type="entry name" value="DUF1295"/>
    <property type="match status" value="1"/>
</dbReference>
<evidence type="ECO:0000313" key="2">
    <source>
        <dbReference type="EMBL" id="RVW05823.1"/>
    </source>
</evidence>
<feature type="transmembrane region" description="Helical" evidence="1">
    <location>
        <begin position="80"/>
        <end position="97"/>
    </location>
</feature>
<dbReference type="RefSeq" id="WP_127950851.1">
    <property type="nucleotide sequence ID" value="NZ_RKLO01000001.1"/>
</dbReference>
<feature type="transmembrane region" description="Helical" evidence="1">
    <location>
        <begin position="55"/>
        <end position="74"/>
    </location>
</feature>
<dbReference type="Proteomes" id="UP000283479">
    <property type="component" value="Unassembled WGS sequence"/>
</dbReference>
<feature type="transmembrane region" description="Helical" evidence="1">
    <location>
        <begin position="230"/>
        <end position="249"/>
    </location>
</feature>
<reference evidence="2 3" key="1">
    <citation type="submission" date="2018-11" db="EMBL/GenBank/DDBJ databases">
        <title>Rhodococcus spongicola sp. nov. and Rhodococcus xishaensis sp. nov. from marine sponges.</title>
        <authorList>
            <person name="Li L."/>
            <person name="Lin H.W."/>
        </authorList>
    </citation>
    <scope>NUCLEOTIDE SEQUENCE [LARGE SCALE GENOMIC DNA]</scope>
    <source>
        <strain evidence="2 3">LHW51113</strain>
    </source>
</reference>
<comment type="caution">
    <text evidence="2">The sequence shown here is derived from an EMBL/GenBank/DDBJ whole genome shotgun (WGS) entry which is preliminary data.</text>
</comment>
<gene>
    <name evidence="2" type="ORF">EGT50_01600</name>
</gene>
<dbReference type="PROSITE" id="PS50244">
    <property type="entry name" value="S5A_REDUCTASE"/>
    <property type="match status" value="1"/>
</dbReference>
<dbReference type="PANTHER" id="PTHR32251">
    <property type="entry name" value="3-OXO-5-ALPHA-STEROID 4-DEHYDROGENASE"/>
    <property type="match status" value="1"/>
</dbReference>
<feature type="transmembrane region" description="Helical" evidence="1">
    <location>
        <begin position="206"/>
        <end position="224"/>
    </location>
</feature>
<dbReference type="EMBL" id="RKLO01000001">
    <property type="protein sequence ID" value="RVW05823.1"/>
    <property type="molecule type" value="Genomic_DNA"/>
</dbReference>
<keyword evidence="3" id="KW-1185">Reference proteome</keyword>
<dbReference type="AlphaFoldDB" id="A0A3S3CUD5"/>
<keyword evidence="1" id="KW-1133">Transmembrane helix</keyword>
<keyword evidence="1" id="KW-0472">Membrane</keyword>
<name>A0A3S3CUD5_9NOCA</name>
<keyword evidence="1" id="KW-0812">Transmembrane</keyword>
<evidence type="ECO:0000313" key="3">
    <source>
        <dbReference type="Proteomes" id="UP000283479"/>
    </source>
</evidence>
<organism evidence="2 3">
    <name type="scientific">Rhodococcus xishaensis</name>
    <dbReference type="NCBI Taxonomy" id="2487364"/>
    <lineage>
        <taxon>Bacteria</taxon>
        <taxon>Bacillati</taxon>
        <taxon>Actinomycetota</taxon>
        <taxon>Actinomycetes</taxon>
        <taxon>Mycobacteriales</taxon>
        <taxon>Nocardiaceae</taxon>
        <taxon>Rhodococcus</taxon>
    </lineage>
</organism>
<dbReference type="PANTHER" id="PTHR32251:SF17">
    <property type="entry name" value="STEROID 5-ALPHA REDUCTASE C-TERMINAL DOMAIN-CONTAINING PROTEIN"/>
    <property type="match status" value="1"/>
</dbReference>
<dbReference type="Gene3D" id="1.20.120.1630">
    <property type="match status" value="1"/>
</dbReference>
<sequence>MNVVDSVASQVLAQDASSGFDWGGFTFVTITSLIAIALLIVVTAVFGFRLGRHNVVDVSWGIGFVVIALVSAVFGDGDLWRRWLLAALVAVWGLRLASHMARRGRGRGEDPRYEKMLDDAGGNRTRAAIRKIYFTQGIALWFVSLPVQVSAVTHGRLGVLTVVGILLWIIGFAFESVGDAQMSAFKADTANRGTIMDRGLWGWTRHPNYFGDACIWWGIFLISAQTWPGVLTVLSPVAMTYFLVYATGARRLELHMAQRPGYPDYQQRTSYFLPRPPRR</sequence>
<protein>
    <submittedName>
        <fullName evidence="2">DUF1295 domain-containing protein</fullName>
    </submittedName>
</protein>
<dbReference type="OrthoDB" id="9779233at2"/>
<feature type="transmembrane region" description="Helical" evidence="1">
    <location>
        <begin position="132"/>
        <end position="151"/>
    </location>
</feature>
<proteinExistence type="predicted"/>
<feature type="transmembrane region" description="Helical" evidence="1">
    <location>
        <begin position="25"/>
        <end position="48"/>
    </location>
</feature>
<feature type="transmembrane region" description="Helical" evidence="1">
    <location>
        <begin position="157"/>
        <end position="177"/>
    </location>
</feature>
<evidence type="ECO:0000256" key="1">
    <source>
        <dbReference type="SAM" id="Phobius"/>
    </source>
</evidence>
<dbReference type="InterPro" id="IPR010721">
    <property type="entry name" value="UstE-like"/>
</dbReference>